<evidence type="ECO:0000313" key="7">
    <source>
        <dbReference type="EMBL" id="SDL18571.1"/>
    </source>
</evidence>
<keyword evidence="1" id="KW-0540">Nuclease</keyword>
<reference evidence="7 8" key="1">
    <citation type="submission" date="2016-10" db="EMBL/GenBank/DDBJ databases">
        <authorList>
            <person name="de Groot N.N."/>
        </authorList>
    </citation>
    <scope>NUCLEOTIDE SEQUENCE [LARGE SCALE GENOMIC DNA]</scope>
    <source>
        <strain evidence="7 8">CGMCC 1.9159</strain>
    </source>
</reference>
<keyword evidence="2 7" id="KW-0255">Endonuclease</keyword>
<dbReference type="InterPro" id="IPR011335">
    <property type="entry name" value="Restrct_endonuc-II-like"/>
</dbReference>
<evidence type="ECO:0000256" key="4">
    <source>
        <dbReference type="ARBA" id="ARBA00022801"/>
    </source>
</evidence>
<dbReference type="GO" id="GO:0006298">
    <property type="term" value="P:mismatch repair"/>
    <property type="evidence" value="ECO:0007669"/>
    <property type="project" value="InterPro"/>
</dbReference>
<evidence type="ECO:0000256" key="6">
    <source>
        <dbReference type="ARBA" id="ARBA00029466"/>
    </source>
</evidence>
<organism evidence="7 8">
    <name type="scientific">Tessaracoccus oleiagri</name>
    <dbReference type="NCBI Taxonomy" id="686624"/>
    <lineage>
        <taxon>Bacteria</taxon>
        <taxon>Bacillati</taxon>
        <taxon>Actinomycetota</taxon>
        <taxon>Actinomycetes</taxon>
        <taxon>Propionibacteriales</taxon>
        <taxon>Propionibacteriaceae</taxon>
        <taxon>Tessaracoccus</taxon>
    </lineage>
</organism>
<dbReference type="GO" id="GO:0004519">
    <property type="term" value="F:endonuclease activity"/>
    <property type="evidence" value="ECO:0007669"/>
    <property type="project" value="UniProtKB-KW"/>
</dbReference>
<dbReference type="SUPFAM" id="SSF52980">
    <property type="entry name" value="Restriction endonuclease-like"/>
    <property type="match status" value="1"/>
</dbReference>
<dbReference type="STRING" id="686624.SAMN04488242_0640"/>
<accession>A0A1G9I028</accession>
<dbReference type="EMBL" id="FNGP01000001">
    <property type="protein sequence ID" value="SDL18571.1"/>
    <property type="molecule type" value="Genomic_DNA"/>
</dbReference>
<dbReference type="RefSeq" id="WP_093248828.1">
    <property type="nucleotide sequence ID" value="NZ_FNGP01000001.1"/>
</dbReference>
<dbReference type="Gene3D" id="3.40.960.10">
    <property type="entry name" value="VSR Endonuclease"/>
    <property type="match status" value="1"/>
</dbReference>
<keyword evidence="8" id="KW-1185">Reference proteome</keyword>
<gene>
    <name evidence="7" type="ORF">SAMN04488242_0640</name>
</gene>
<dbReference type="Pfam" id="PF03852">
    <property type="entry name" value="Vsr"/>
    <property type="match status" value="1"/>
</dbReference>
<keyword evidence="3" id="KW-0227">DNA damage</keyword>
<evidence type="ECO:0000256" key="5">
    <source>
        <dbReference type="ARBA" id="ARBA00023204"/>
    </source>
</evidence>
<evidence type="ECO:0000313" key="8">
    <source>
        <dbReference type="Proteomes" id="UP000199475"/>
    </source>
</evidence>
<sequence length="130" mass="15262">MSKVARRDTLPEVALRRELHRRGRRFRIHYPVPGNRRRSIDVAFPKQKVAVFVDGCFWHDCPDHRVTPKTHVDWWEAKLRSNRERDTATGQLLRDLGWTVVRVWEHVSAAEAADLVIGALDNHEEPDRPR</sequence>
<keyword evidence="5" id="KW-0234">DNA repair</keyword>
<evidence type="ECO:0000256" key="1">
    <source>
        <dbReference type="ARBA" id="ARBA00022722"/>
    </source>
</evidence>
<proteinExistence type="inferred from homology"/>
<evidence type="ECO:0000256" key="3">
    <source>
        <dbReference type="ARBA" id="ARBA00022763"/>
    </source>
</evidence>
<dbReference type="OrthoDB" id="9801520at2"/>
<protein>
    <submittedName>
        <fullName evidence="7">T/G mismatch-specific endonuclease</fullName>
    </submittedName>
</protein>
<keyword evidence="4" id="KW-0378">Hydrolase</keyword>
<name>A0A1G9I028_9ACTN</name>
<comment type="similarity">
    <text evidence="6">Belongs to the Vsr family.</text>
</comment>
<dbReference type="AlphaFoldDB" id="A0A1G9I028"/>
<dbReference type="GO" id="GO:0016787">
    <property type="term" value="F:hydrolase activity"/>
    <property type="evidence" value="ECO:0007669"/>
    <property type="project" value="UniProtKB-KW"/>
</dbReference>
<dbReference type="NCBIfam" id="TIGR00632">
    <property type="entry name" value="vsr"/>
    <property type="match status" value="1"/>
</dbReference>
<dbReference type="Proteomes" id="UP000199475">
    <property type="component" value="Unassembled WGS sequence"/>
</dbReference>
<dbReference type="InterPro" id="IPR004603">
    <property type="entry name" value="DNA_mismatch_endonuc_vsr"/>
</dbReference>
<evidence type="ECO:0000256" key="2">
    <source>
        <dbReference type="ARBA" id="ARBA00022759"/>
    </source>
</evidence>